<sequence length="157" mass="16153">MDKGVPAVGVSVMVPCSTRPAPDPYVRIGQPAGQPVPTPALLSQSAVPTSLPSDMSQTPSLPVGMGCPGMPNSPATPSGFIFPCPVRLVGCVRGVPRRLSQSQQNPLAAVVPSPTVPSSGQQISSHVDHFGTTRSGARFGISMPKGGCWSAVVEFQH</sequence>
<evidence type="ECO:0000313" key="3">
    <source>
        <dbReference type="Proteomes" id="UP001234178"/>
    </source>
</evidence>
<reference evidence="2 3" key="1">
    <citation type="journal article" date="2023" name="Nucleic Acids Res.">
        <title>The hologenome of Daphnia magna reveals possible DNA methylation and microbiome-mediated evolution of the host genome.</title>
        <authorList>
            <person name="Chaturvedi A."/>
            <person name="Li X."/>
            <person name="Dhandapani V."/>
            <person name="Marshall H."/>
            <person name="Kissane S."/>
            <person name="Cuenca-Cambronero M."/>
            <person name="Asole G."/>
            <person name="Calvet F."/>
            <person name="Ruiz-Romero M."/>
            <person name="Marangio P."/>
            <person name="Guigo R."/>
            <person name="Rago D."/>
            <person name="Mirbahai L."/>
            <person name="Eastwood N."/>
            <person name="Colbourne J.K."/>
            <person name="Zhou J."/>
            <person name="Mallon E."/>
            <person name="Orsini L."/>
        </authorList>
    </citation>
    <scope>NUCLEOTIDE SEQUENCE [LARGE SCALE GENOMIC DNA]</scope>
    <source>
        <strain evidence="2">LRV0_1</strain>
    </source>
</reference>
<keyword evidence="3" id="KW-1185">Reference proteome</keyword>
<accession>A0ABQ9YSJ7</accession>
<gene>
    <name evidence="2" type="ORF">OUZ56_005361</name>
</gene>
<organism evidence="2 3">
    <name type="scientific">Daphnia magna</name>
    <dbReference type="NCBI Taxonomy" id="35525"/>
    <lineage>
        <taxon>Eukaryota</taxon>
        <taxon>Metazoa</taxon>
        <taxon>Ecdysozoa</taxon>
        <taxon>Arthropoda</taxon>
        <taxon>Crustacea</taxon>
        <taxon>Branchiopoda</taxon>
        <taxon>Diplostraca</taxon>
        <taxon>Cladocera</taxon>
        <taxon>Anomopoda</taxon>
        <taxon>Daphniidae</taxon>
        <taxon>Daphnia</taxon>
    </lineage>
</organism>
<dbReference type="EMBL" id="JAOYFB010000001">
    <property type="protein sequence ID" value="KAK4003604.1"/>
    <property type="molecule type" value="Genomic_DNA"/>
</dbReference>
<protein>
    <submittedName>
        <fullName evidence="2">Uncharacterized protein</fullName>
    </submittedName>
</protein>
<evidence type="ECO:0000256" key="1">
    <source>
        <dbReference type="SAM" id="MobiDB-lite"/>
    </source>
</evidence>
<feature type="compositionally biased region" description="Polar residues" evidence="1">
    <location>
        <begin position="41"/>
        <end position="60"/>
    </location>
</feature>
<comment type="caution">
    <text evidence="2">The sequence shown here is derived from an EMBL/GenBank/DDBJ whole genome shotgun (WGS) entry which is preliminary data.</text>
</comment>
<name>A0ABQ9YSJ7_9CRUS</name>
<evidence type="ECO:0000313" key="2">
    <source>
        <dbReference type="EMBL" id="KAK4003604.1"/>
    </source>
</evidence>
<feature type="region of interest" description="Disordered" evidence="1">
    <location>
        <begin position="30"/>
        <end position="60"/>
    </location>
</feature>
<proteinExistence type="predicted"/>
<dbReference type="Proteomes" id="UP001234178">
    <property type="component" value="Unassembled WGS sequence"/>
</dbReference>